<dbReference type="EMBL" id="CAIJDE010000063">
    <property type="protein sequence ID" value="CAC9976645.1"/>
    <property type="molecule type" value="Genomic_DNA"/>
</dbReference>
<feature type="signal peptide" evidence="1">
    <location>
        <begin position="1"/>
        <end position="18"/>
    </location>
</feature>
<reference evidence="2 3" key="1">
    <citation type="submission" date="2020-06" db="EMBL/GenBank/DDBJ databases">
        <authorList>
            <person name="Criscuolo A."/>
        </authorList>
    </citation>
    <scope>NUCLEOTIDE SEQUENCE [LARGE SCALE GENOMIC DNA]</scope>
    <source>
        <strain evidence="2">PXU-55</strain>
    </source>
</reference>
<sequence length="385" mass="44951">MRKIILLFFVLFSLTVFSQEEQYSIVVKDIETQLPIENATVVILKTKQILSSNKEGKVTFMLTGGSNVQVSETNYETLTVRWTSLNGDQKFIVYLKSNNNKLDEIVLSKQSPQKVLQKLVDNSSKKLASSYRLKVYVREFFMLDNKYSYFNDGLVNFQFSGSPSTTLLVEQNRSYGLLETDVSADLRGYDLNNIMKNYNDFKYFDPLLDPKAKKEYDFIIRGHAKNKDYYVMYITPLDKAKEAIDNFEIIYDPEKKLIIEFKIDITPQNLDKLEEKADVNSKNITRSFINVDYRVDGENYYLLSSNEEIAYNLILKDQVKKIQVRNSFITTNFNRQNFTYKESDVFKEKSLFNKRNKILTNYWDISGFVATDEEKAIIASLDYKL</sequence>
<dbReference type="AlphaFoldDB" id="A0A9N8J5H7"/>
<protein>
    <recommendedName>
        <fullName evidence="4">Carboxypeptidase-like regulatory domain-containing protein</fullName>
    </recommendedName>
</protein>
<dbReference type="InterPro" id="IPR008969">
    <property type="entry name" value="CarboxyPept-like_regulatory"/>
</dbReference>
<evidence type="ECO:0008006" key="4">
    <source>
        <dbReference type="Google" id="ProtNLM"/>
    </source>
</evidence>
<feature type="chain" id="PRO_5040150017" description="Carboxypeptidase-like regulatory domain-containing protein" evidence="1">
    <location>
        <begin position="19"/>
        <end position="385"/>
    </location>
</feature>
<dbReference type="SUPFAM" id="SSF49464">
    <property type="entry name" value="Carboxypeptidase regulatory domain-like"/>
    <property type="match status" value="1"/>
</dbReference>
<comment type="caution">
    <text evidence="2">The sequence shown here is derived from an EMBL/GenBank/DDBJ whole genome shotgun (WGS) entry which is preliminary data.</text>
</comment>
<name>A0A9N8J5H7_9FLAO</name>
<proteinExistence type="predicted"/>
<evidence type="ECO:0000313" key="3">
    <source>
        <dbReference type="Proteomes" id="UP000533639"/>
    </source>
</evidence>
<dbReference type="RefSeq" id="WP_180861322.1">
    <property type="nucleotide sequence ID" value="NZ_CAIJDE010000063.1"/>
</dbReference>
<dbReference type="Proteomes" id="UP000533639">
    <property type="component" value="Unassembled WGS sequence"/>
</dbReference>
<accession>A0A9N8J5H7</accession>
<evidence type="ECO:0000256" key="1">
    <source>
        <dbReference type="SAM" id="SignalP"/>
    </source>
</evidence>
<evidence type="ECO:0000313" key="2">
    <source>
        <dbReference type="EMBL" id="CAC9976645.1"/>
    </source>
</evidence>
<keyword evidence="1" id="KW-0732">Signal</keyword>
<organism evidence="2 3">
    <name type="scientific">Flavobacterium panici</name>
    <dbReference type="NCBI Taxonomy" id="2654843"/>
    <lineage>
        <taxon>Bacteria</taxon>
        <taxon>Pseudomonadati</taxon>
        <taxon>Bacteroidota</taxon>
        <taxon>Flavobacteriia</taxon>
        <taxon>Flavobacteriales</taxon>
        <taxon>Flavobacteriaceae</taxon>
        <taxon>Flavobacterium</taxon>
    </lineage>
</organism>
<gene>
    <name evidence="2" type="ORF">FLAPXU55_04373</name>
</gene>
<keyword evidence="3" id="KW-1185">Reference proteome</keyword>